<dbReference type="Pfam" id="PF07883">
    <property type="entry name" value="Cupin_2"/>
    <property type="match status" value="1"/>
</dbReference>
<organism evidence="5 6">
    <name type="scientific">Propionispira arboris</name>
    <dbReference type="NCBI Taxonomy" id="84035"/>
    <lineage>
        <taxon>Bacteria</taxon>
        <taxon>Bacillati</taxon>
        <taxon>Bacillota</taxon>
        <taxon>Negativicutes</taxon>
        <taxon>Selenomonadales</taxon>
        <taxon>Selenomonadaceae</taxon>
        <taxon>Propionispira</taxon>
    </lineage>
</organism>
<dbReference type="InterPro" id="IPR050807">
    <property type="entry name" value="TransReg_Diox_bact_type"/>
</dbReference>
<keyword evidence="2" id="KW-0238">DNA-binding</keyword>
<dbReference type="InterPro" id="IPR010982">
    <property type="entry name" value="Lambda_DNA-bd_dom_sf"/>
</dbReference>
<sequence length="191" mass="21466">MNDLTAIIANNLAEIRHQRKLSLDKLSEVSGVSKALLGQIERSESNPTVNTLWKIASGLQIPFNRLIAINKSAVEVIRLCEIESVIDADGMTIFPQFSFNQDKHIEIFFVTLAPHCQHSSDPHDVNSEEYIFVIAGILEITLSDQIYELNPGDAIRFQSDQPHSYRNVTDSVVKFQNYYQLASGGQGFRTK</sequence>
<protein>
    <submittedName>
        <fullName evidence="5">Helix-turn-helix</fullName>
    </submittedName>
</protein>
<keyword evidence="3" id="KW-0804">Transcription</keyword>
<dbReference type="Proteomes" id="UP000199662">
    <property type="component" value="Unassembled WGS sequence"/>
</dbReference>
<evidence type="ECO:0000256" key="2">
    <source>
        <dbReference type="ARBA" id="ARBA00023125"/>
    </source>
</evidence>
<dbReference type="CDD" id="cd00093">
    <property type="entry name" value="HTH_XRE"/>
    <property type="match status" value="1"/>
</dbReference>
<evidence type="ECO:0000256" key="3">
    <source>
        <dbReference type="ARBA" id="ARBA00023163"/>
    </source>
</evidence>
<dbReference type="InterPro" id="IPR013096">
    <property type="entry name" value="Cupin_2"/>
</dbReference>
<dbReference type="Pfam" id="PF01381">
    <property type="entry name" value="HTH_3"/>
    <property type="match status" value="1"/>
</dbReference>
<dbReference type="PANTHER" id="PTHR46797">
    <property type="entry name" value="HTH-TYPE TRANSCRIPTIONAL REGULATOR"/>
    <property type="match status" value="1"/>
</dbReference>
<name>A0A1H6Z874_9FIRM</name>
<dbReference type="Gene3D" id="2.60.120.10">
    <property type="entry name" value="Jelly Rolls"/>
    <property type="match status" value="1"/>
</dbReference>
<accession>A0A1H6Z874</accession>
<dbReference type="SMART" id="SM00530">
    <property type="entry name" value="HTH_XRE"/>
    <property type="match status" value="1"/>
</dbReference>
<reference evidence="5 6" key="1">
    <citation type="submission" date="2016-10" db="EMBL/GenBank/DDBJ databases">
        <authorList>
            <person name="de Groot N.N."/>
        </authorList>
    </citation>
    <scope>NUCLEOTIDE SEQUENCE [LARGE SCALE GENOMIC DNA]</scope>
    <source>
        <strain evidence="5 6">DSM 2179</strain>
    </source>
</reference>
<dbReference type="GO" id="GO:0005829">
    <property type="term" value="C:cytosol"/>
    <property type="evidence" value="ECO:0007669"/>
    <property type="project" value="TreeGrafter"/>
</dbReference>
<feature type="domain" description="HTH cro/C1-type" evidence="4">
    <location>
        <begin position="12"/>
        <end position="66"/>
    </location>
</feature>
<evidence type="ECO:0000313" key="5">
    <source>
        <dbReference type="EMBL" id="SEJ47627.1"/>
    </source>
</evidence>
<dbReference type="SUPFAM" id="SSF51182">
    <property type="entry name" value="RmlC-like cupins"/>
    <property type="match status" value="1"/>
</dbReference>
<evidence type="ECO:0000313" key="6">
    <source>
        <dbReference type="Proteomes" id="UP000199662"/>
    </source>
</evidence>
<keyword evidence="6" id="KW-1185">Reference proteome</keyword>
<dbReference type="RefSeq" id="WP_019552281.1">
    <property type="nucleotide sequence ID" value="NZ_FNZK01000008.1"/>
</dbReference>
<dbReference type="GO" id="GO:0003677">
    <property type="term" value="F:DNA binding"/>
    <property type="evidence" value="ECO:0007669"/>
    <property type="project" value="UniProtKB-KW"/>
</dbReference>
<evidence type="ECO:0000259" key="4">
    <source>
        <dbReference type="PROSITE" id="PS50943"/>
    </source>
</evidence>
<dbReference type="InterPro" id="IPR014710">
    <property type="entry name" value="RmlC-like_jellyroll"/>
</dbReference>
<keyword evidence="1" id="KW-0805">Transcription regulation</keyword>
<dbReference type="STRING" id="84035.SAMN05660742_108125"/>
<dbReference type="CDD" id="cd02209">
    <property type="entry name" value="cupin_XRE_C"/>
    <property type="match status" value="1"/>
</dbReference>
<dbReference type="SUPFAM" id="SSF47413">
    <property type="entry name" value="lambda repressor-like DNA-binding domains"/>
    <property type="match status" value="1"/>
</dbReference>
<gene>
    <name evidence="5" type="ORF">SAMN05660742_108125</name>
</gene>
<proteinExistence type="predicted"/>
<evidence type="ECO:0000256" key="1">
    <source>
        <dbReference type="ARBA" id="ARBA00023015"/>
    </source>
</evidence>
<dbReference type="GO" id="GO:0003700">
    <property type="term" value="F:DNA-binding transcription factor activity"/>
    <property type="evidence" value="ECO:0007669"/>
    <property type="project" value="TreeGrafter"/>
</dbReference>
<dbReference type="PROSITE" id="PS50943">
    <property type="entry name" value="HTH_CROC1"/>
    <property type="match status" value="1"/>
</dbReference>
<dbReference type="Gene3D" id="1.10.260.40">
    <property type="entry name" value="lambda repressor-like DNA-binding domains"/>
    <property type="match status" value="1"/>
</dbReference>
<dbReference type="PANTHER" id="PTHR46797:SF23">
    <property type="entry name" value="HTH-TYPE TRANSCRIPTIONAL REGULATOR SUTR"/>
    <property type="match status" value="1"/>
</dbReference>
<dbReference type="AlphaFoldDB" id="A0A1H6Z874"/>
<dbReference type="EMBL" id="FNZK01000008">
    <property type="protein sequence ID" value="SEJ47627.1"/>
    <property type="molecule type" value="Genomic_DNA"/>
</dbReference>
<dbReference type="InterPro" id="IPR001387">
    <property type="entry name" value="Cro/C1-type_HTH"/>
</dbReference>
<dbReference type="InterPro" id="IPR011051">
    <property type="entry name" value="RmlC_Cupin_sf"/>
</dbReference>